<dbReference type="InterPro" id="IPR043153">
    <property type="entry name" value="DENN_C"/>
</dbReference>
<feature type="region of interest" description="Disordered" evidence="1">
    <location>
        <begin position="771"/>
        <end position="811"/>
    </location>
</feature>
<dbReference type="SMART" id="SM00799">
    <property type="entry name" value="DENN"/>
    <property type="match status" value="1"/>
</dbReference>
<feature type="compositionally biased region" description="Basic and acidic residues" evidence="1">
    <location>
        <begin position="773"/>
        <end position="785"/>
    </location>
</feature>
<dbReference type="InterPro" id="IPR037516">
    <property type="entry name" value="Tripartite_DENN"/>
</dbReference>
<dbReference type="EMBL" id="HBIW01019968">
    <property type="protein sequence ID" value="CAE0701717.1"/>
    <property type="molecule type" value="Transcribed_RNA"/>
</dbReference>
<feature type="domain" description="UDENN" evidence="2">
    <location>
        <begin position="216"/>
        <end position="760"/>
    </location>
</feature>
<feature type="compositionally biased region" description="Acidic residues" evidence="1">
    <location>
        <begin position="979"/>
        <end position="988"/>
    </location>
</feature>
<organism evidence="7">
    <name type="scientific">Pelagomonas calceolata</name>
    <dbReference type="NCBI Taxonomy" id="35677"/>
    <lineage>
        <taxon>Eukaryota</taxon>
        <taxon>Sar</taxon>
        <taxon>Stramenopiles</taxon>
        <taxon>Ochrophyta</taxon>
        <taxon>Pelagophyceae</taxon>
        <taxon>Pelagomonadales</taxon>
        <taxon>Pelagomonadaceae</taxon>
        <taxon>Pelagomonas</taxon>
    </lineage>
</organism>
<feature type="compositionally biased region" description="Low complexity" evidence="1">
    <location>
        <begin position="177"/>
        <end position="193"/>
    </location>
</feature>
<feature type="compositionally biased region" description="Low complexity" evidence="1">
    <location>
        <begin position="1103"/>
        <end position="1124"/>
    </location>
</feature>
<feature type="region of interest" description="Disordered" evidence="1">
    <location>
        <begin position="61"/>
        <end position="102"/>
    </location>
</feature>
<dbReference type="InterPro" id="IPR051942">
    <property type="entry name" value="DENN_domain_containing_2"/>
</dbReference>
<feature type="region of interest" description="Disordered" evidence="1">
    <location>
        <begin position="1"/>
        <end position="35"/>
    </location>
</feature>
<dbReference type="PANTHER" id="PTHR15288">
    <property type="entry name" value="DENN DOMAIN-CONTAINING PROTEIN 2"/>
    <property type="match status" value="1"/>
</dbReference>
<dbReference type="EMBL" id="HBIW01019966">
    <property type="protein sequence ID" value="CAE0701715.1"/>
    <property type="molecule type" value="Transcribed_RNA"/>
</dbReference>
<evidence type="ECO:0000313" key="7">
    <source>
        <dbReference type="EMBL" id="CAE0701717.1"/>
    </source>
</evidence>
<accession>A0A6S8WY76</accession>
<feature type="region of interest" description="Disordered" evidence="1">
    <location>
        <begin position="587"/>
        <end position="607"/>
    </location>
</feature>
<dbReference type="Pfam" id="PF02141">
    <property type="entry name" value="DENN"/>
    <property type="match status" value="1"/>
</dbReference>
<dbReference type="EMBL" id="HBIW01019959">
    <property type="protein sequence ID" value="CAE0701708.1"/>
    <property type="molecule type" value="Transcribed_RNA"/>
</dbReference>
<feature type="region of interest" description="Disordered" evidence="1">
    <location>
        <begin position="831"/>
        <end position="867"/>
    </location>
</feature>
<name>A0A6S8WY76_9STRA</name>
<evidence type="ECO:0000313" key="6">
    <source>
        <dbReference type="EMBL" id="CAE0701716.1"/>
    </source>
</evidence>
<dbReference type="InterPro" id="IPR011993">
    <property type="entry name" value="PH-like_dom_sf"/>
</dbReference>
<dbReference type="Gene3D" id="3.40.50.11500">
    <property type="match status" value="1"/>
</dbReference>
<dbReference type="EMBL" id="HBIW01019957">
    <property type="protein sequence ID" value="CAE0701706.1"/>
    <property type="molecule type" value="Transcribed_RNA"/>
</dbReference>
<evidence type="ECO:0000313" key="5">
    <source>
        <dbReference type="EMBL" id="CAE0701715.1"/>
    </source>
</evidence>
<dbReference type="EMBL" id="HBIW01019967">
    <property type="protein sequence ID" value="CAE0701716.1"/>
    <property type="molecule type" value="Transcribed_RNA"/>
</dbReference>
<feature type="compositionally biased region" description="Acidic residues" evidence="1">
    <location>
        <begin position="1063"/>
        <end position="1072"/>
    </location>
</feature>
<evidence type="ECO:0000313" key="4">
    <source>
        <dbReference type="EMBL" id="CAE0701708.1"/>
    </source>
</evidence>
<feature type="compositionally biased region" description="Basic and acidic residues" evidence="1">
    <location>
        <begin position="1073"/>
        <end position="1084"/>
    </location>
</feature>
<proteinExistence type="predicted"/>
<dbReference type="Gene3D" id="3.30.450.200">
    <property type="match status" value="1"/>
</dbReference>
<evidence type="ECO:0000256" key="1">
    <source>
        <dbReference type="SAM" id="MobiDB-lite"/>
    </source>
</evidence>
<evidence type="ECO:0000259" key="2">
    <source>
        <dbReference type="PROSITE" id="PS50211"/>
    </source>
</evidence>
<feature type="region of interest" description="Disordered" evidence="1">
    <location>
        <begin position="142"/>
        <end position="208"/>
    </location>
</feature>
<reference evidence="7" key="1">
    <citation type="submission" date="2021-01" db="EMBL/GenBank/DDBJ databases">
        <authorList>
            <person name="Corre E."/>
            <person name="Pelletier E."/>
            <person name="Niang G."/>
            <person name="Scheremetjew M."/>
            <person name="Finn R."/>
            <person name="Kale V."/>
            <person name="Holt S."/>
            <person name="Cochrane G."/>
            <person name="Meng A."/>
            <person name="Brown T."/>
            <person name="Cohen L."/>
        </authorList>
    </citation>
    <scope>NUCLEOTIDE SEQUENCE</scope>
    <source>
        <strain evidence="7">CCMP1756</strain>
    </source>
</reference>
<feature type="region of interest" description="Disordered" evidence="1">
    <location>
        <begin position="979"/>
        <end position="1007"/>
    </location>
</feature>
<dbReference type="PANTHER" id="PTHR15288:SF0">
    <property type="entry name" value="UDENN DOMAIN-CONTAINING PROTEIN"/>
    <property type="match status" value="1"/>
</dbReference>
<feature type="compositionally biased region" description="Pro residues" evidence="1">
    <location>
        <begin position="1132"/>
        <end position="1148"/>
    </location>
</feature>
<protein>
    <recommendedName>
        <fullName evidence="2">UDENN domain-containing protein</fullName>
    </recommendedName>
</protein>
<gene>
    <name evidence="3" type="ORF">PCAL00307_LOCUS17142</name>
    <name evidence="4" type="ORF">PCAL00307_LOCUS17144</name>
    <name evidence="5" type="ORF">PCAL00307_LOCUS17151</name>
    <name evidence="6" type="ORF">PCAL00307_LOCUS17152</name>
    <name evidence="7" type="ORF">PCAL00307_LOCUS17153</name>
</gene>
<dbReference type="InterPro" id="IPR001194">
    <property type="entry name" value="cDENN_dom"/>
</dbReference>
<feature type="region of interest" description="Disordered" evidence="1">
    <location>
        <begin position="1026"/>
        <end position="1161"/>
    </location>
</feature>
<dbReference type="PROSITE" id="PS50211">
    <property type="entry name" value="DENN"/>
    <property type="match status" value="1"/>
</dbReference>
<sequence length="1350" mass="147735">MHHIVLGASSAVETTETTAHRGPSCAAPQQDNAQTSIRQGAAIDVIQHKPSRIWRALSAVKPREPGSCRGPRSTAIHKTQPVDRASAHDTQQPTMYGPPRHTPIQSEAELQRERAELKAWRKRKVETLAARRRAVRVLRGDLTSPPNARIGRKRRKALGGRAPPPTPSQPTDATVETPARALTSPLTTATAAALRRRPSEGQPLATEDSQEARIFDHFLVVGLPSRLVEHPDVAVGARYSPKVLHHLSPTGAPTQAEAIADFCLPAGAKVSAAQAGEGRRPGALNAVRGVKEVIFVLSGGGRDGSRVQYGVCAHASRFYESVSDDADRPPLVEVDVCYCIVTQFPFLPLHFSVLRSAIRAEIEAFETRKHPRSRRYAAAHAALKAYSRVPPPGPGLKVEVNIGEVIEWTRPRRRRPKLSRAPRDEATRLAREWSLPVVLGRLSLENVLRVLACALLELRVVFVSRDLQTLSACALGAVSLLRPLRWAGPLISALPADLRDYLDSPVPLILGVTGLPLHFEQGADMVLAFADEDRVRLPPNSVMLPRYDALVEKLRPLVDVLRHDLKGHQLPQTPNTRTSADAASAFGDDVVQGDDDDRLQSPGWRRPPSAEALKALDSVVDGVHAHLRLLLAGARAIREARVSSKKRSLKQAVGNDVWEGLGGEEGEQFIARVEQTQMYSNYHHSQPQVGPDAEELLRRLDDGFDDGAEYSSSSDESLEEDLTVSPDDAFWCRGRCNGALDTPFCTQQCIREWERRTRLEKAQELSRYVAPEPRAREPLKHRNETRSQWAHRASLHASPRSPSKKLNASERPPFGFHCSVDPRGRFCCDRRRGGTAAPVQTKEKRRSKPPAERPMRRGGYAGRGPSNLALVRRSEDRKDERRHDAALVLQRKSRRDRLCRALEAAAVAARSRMDVDVSSDESVESAKLGSTSGDFEAFLVDDSGVREKTENVIQVMQSTRARILYEALAAWRDRVDSDDEYPLSDESDVAPRAPSPVASRVTSPVKPSPITLNAAASLIELAADEPPAPSVPVSAERRASASSAESPAELNRRRTLQLRDSFGVEELEDFDDDHSGDARSRSDSGADLSSRGSGGDLAGMLAPPGSSPVLGSPAGSSPSSPPSSIFERQAKPPSPLPPPPPPSPPPQLMSPSSKHPVRSLSCSSDDAAFSLRKAISPIARPLAAEDYSSYDDVEFRAALRQGFVAVKHGRRGRAHARRFRASEDLSELTWAAEDEPQSVVHAGLRRLKRMSKSRRVVKMADVQRVCGRGSSRVLQRAHSAGRVFRPFTVSLVLEDGSSVDLEFQDAAKHRAMLRGFTRLAAAARKLYDEDGERDPWEEAVAALAVKAGPE</sequence>
<dbReference type="Gene3D" id="2.30.29.30">
    <property type="entry name" value="Pleckstrin-homology domain (PH domain)/Phosphotyrosine-binding domain (PTB)"/>
    <property type="match status" value="1"/>
</dbReference>
<evidence type="ECO:0000313" key="3">
    <source>
        <dbReference type="EMBL" id="CAE0701706.1"/>
    </source>
</evidence>